<comment type="caution">
    <text evidence="3">Lacks conserved residue(s) required for the propagation of feature annotation.</text>
</comment>
<dbReference type="AlphaFoldDB" id="U6JT70"/>
<comment type="cofactor">
    <cofactor evidence="1">
        <name>Zn(2+)</name>
        <dbReference type="ChEBI" id="CHEBI:29105"/>
    </cofactor>
</comment>
<dbReference type="PANTHER" id="PTHR10127:SF850">
    <property type="entry name" value="METALLOENDOPEPTIDASE"/>
    <property type="match status" value="1"/>
</dbReference>
<dbReference type="PROSITE" id="PS51864">
    <property type="entry name" value="ASTACIN"/>
    <property type="match status" value="1"/>
</dbReference>
<reference evidence="6" key="2">
    <citation type="journal article" date="2015" name="PLoS ONE">
        <title>Biochemical, transcriptomic and proteomic analyses of digestion in the scorpion Tityus serrulatus: insights into function and evolution of digestion in an ancient arthropod.</title>
        <authorList>
            <person name="Fuzita F.J."/>
            <person name="Pinkse M.W.H."/>
            <person name="Patane J.S.L."/>
            <person name="Juliano M.A."/>
            <person name="Verhaert P.D.E.M."/>
            <person name="Lopes A.R."/>
        </authorList>
    </citation>
    <scope>NUCLEOTIDE SEQUENCE</scope>
    <source>
        <tissue evidence="6">Midgut glands</tissue>
    </source>
</reference>
<dbReference type="GO" id="GO:0004222">
    <property type="term" value="F:metalloendopeptidase activity"/>
    <property type="evidence" value="ECO:0007669"/>
    <property type="project" value="InterPro"/>
</dbReference>
<dbReference type="SUPFAM" id="SSF55486">
    <property type="entry name" value="Metalloproteases ('zincins'), catalytic domain"/>
    <property type="match status" value="1"/>
</dbReference>
<accession>U6JT70</accession>
<organism evidence="6">
    <name type="scientific">Tityus serrulatus</name>
    <name type="common">Brazilian yellow scorpion</name>
    <dbReference type="NCBI Taxonomy" id="6887"/>
    <lineage>
        <taxon>Eukaryota</taxon>
        <taxon>Metazoa</taxon>
        <taxon>Ecdysozoa</taxon>
        <taxon>Arthropoda</taxon>
        <taxon>Chelicerata</taxon>
        <taxon>Arachnida</taxon>
        <taxon>Scorpiones</taxon>
        <taxon>Buthida</taxon>
        <taxon>Buthoidea</taxon>
        <taxon>Buthidae</taxon>
        <taxon>Tityus</taxon>
    </lineage>
</organism>
<protein>
    <submittedName>
        <fullName evidence="6">Astacin-like metallopeptidase 13 protein</fullName>
    </submittedName>
</protein>
<feature type="disulfide bond" evidence="3">
    <location>
        <begin position="110"/>
        <end position="111"/>
    </location>
</feature>
<feature type="chain" id="PRO_5004670827" evidence="4">
    <location>
        <begin position="22"/>
        <end position="128"/>
    </location>
</feature>
<dbReference type="Gene3D" id="3.40.390.10">
    <property type="entry name" value="Collagenase (Catalytic Domain)"/>
    <property type="match status" value="1"/>
</dbReference>
<dbReference type="GO" id="GO:0006508">
    <property type="term" value="P:proteolysis"/>
    <property type="evidence" value="ECO:0007669"/>
    <property type="project" value="InterPro"/>
</dbReference>
<feature type="non-terminal residue" evidence="6">
    <location>
        <position position="1"/>
    </location>
</feature>
<dbReference type="InterPro" id="IPR001506">
    <property type="entry name" value="Peptidase_M12A"/>
</dbReference>
<dbReference type="EMBL" id="HG710133">
    <property type="protein sequence ID" value="CDJ26709.1"/>
    <property type="molecule type" value="mRNA"/>
</dbReference>
<name>U6JT70_TITSE</name>
<evidence type="ECO:0000256" key="3">
    <source>
        <dbReference type="PROSITE-ProRule" id="PRU01211"/>
    </source>
</evidence>
<evidence type="ECO:0000256" key="2">
    <source>
        <dbReference type="ARBA" id="ARBA00006629"/>
    </source>
</evidence>
<dbReference type="InterPro" id="IPR024079">
    <property type="entry name" value="MetalloPept_cat_dom_sf"/>
</dbReference>
<proteinExistence type="evidence at transcript level"/>
<feature type="non-terminal residue" evidence="6">
    <location>
        <position position="128"/>
    </location>
</feature>
<evidence type="ECO:0000256" key="1">
    <source>
        <dbReference type="ARBA" id="ARBA00001947"/>
    </source>
</evidence>
<evidence type="ECO:0000256" key="4">
    <source>
        <dbReference type="SAM" id="SignalP"/>
    </source>
</evidence>
<feature type="signal peptide" evidence="4">
    <location>
        <begin position="1"/>
        <end position="21"/>
    </location>
</feature>
<sequence length="128" mass="14552">RFPAILTFGCFLFIFVPIIQSRSSGSTSKLDYDAYKKISYGRRSAVRDKWRLWKEGVIPYAVAPETPEKTRKAFLAAAKGWESSTCIKFVPEEKSHLYSIYVTPTGNCPCCSTLGKFNRRQTFILHDG</sequence>
<comment type="similarity">
    <text evidence="2">Belongs to the venom metalloproteinase (M12B) family.</text>
</comment>
<reference evidence="6" key="1">
    <citation type="submission" date="2013-10" db="EMBL/GenBank/DDBJ databases">
        <authorList>
            <person name="Fuzita F."/>
        </authorList>
    </citation>
    <scope>NUCLEOTIDE SEQUENCE</scope>
    <source>
        <tissue evidence="6">Midgut glands</tissue>
    </source>
</reference>
<evidence type="ECO:0000259" key="5">
    <source>
        <dbReference type="PROSITE" id="PS51864"/>
    </source>
</evidence>
<evidence type="ECO:0000313" key="6">
    <source>
        <dbReference type="EMBL" id="CDJ26709.1"/>
    </source>
</evidence>
<keyword evidence="4" id="KW-0732">Signal</keyword>
<dbReference type="PANTHER" id="PTHR10127">
    <property type="entry name" value="DISCOIDIN, CUB, EGF, LAMININ , AND ZINC METALLOPROTEASE DOMAIN CONTAINING"/>
    <property type="match status" value="1"/>
</dbReference>
<dbReference type="Pfam" id="PF01400">
    <property type="entry name" value="Astacin"/>
    <property type="match status" value="1"/>
</dbReference>
<keyword evidence="3" id="KW-1015">Disulfide bond</keyword>
<gene>
    <name evidence="6" type="primary">astl</name>
</gene>
<feature type="domain" description="Peptidase M12A" evidence="5">
    <location>
        <begin position="44"/>
        <end position="128"/>
    </location>
</feature>